<dbReference type="InterPro" id="IPR029752">
    <property type="entry name" value="D-isomer_DH_CS1"/>
</dbReference>
<dbReference type="AlphaFoldDB" id="A0A9P9AGM1"/>
<dbReference type="Gene3D" id="3.40.50.720">
    <property type="entry name" value="NAD(P)-binding Rossmann-like Domain"/>
    <property type="match status" value="2"/>
</dbReference>
<dbReference type="GO" id="GO:0051287">
    <property type="term" value="F:NAD binding"/>
    <property type="evidence" value="ECO:0007669"/>
    <property type="project" value="InterPro"/>
</dbReference>
<dbReference type="OrthoDB" id="298012at2759"/>
<accession>A0A9P9AGM1</accession>
<evidence type="ECO:0000256" key="1">
    <source>
        <dbReference type="ARBA" id="ARBA00023002"/>
    </source>
</evidence>
<comment type="caution">
    <text evidence="4">The sequence shown here is derived from an EMBL/GenBank/DDBJ whole genome shotgun (WGS) entry which is preliminary data.</text>
</comment>
<sequence>MYEEQQKAALWRMRPETAVKDLQTCRMGILGYGAIGRQCAHLAQAFGVEVYAYTKNPRLTTESRIHAGYCMQGTGDVNGLIPAKCTHHLISHKQFKIMSAKKTFLINVARGPIIDTDALIEALNQGLLSGAALDVTDPEPLPDSHPLWGAPNVMITPHISWQSAALPQRALDLLFQNLERLDKGGPLLNTTPKMV</sequence>
<keyword evidence="2" id="KW-0520">NAD</keyword>
<proteinExistence type="predicted"/>
<reference evidence="4 5" key="1">
    <citation type="journal article" date="2021" name="Nat. Commun.">
        <title>Genetic determinants of endophytism in the Arabidopsis root mycobiome.</title>
        <authorList>
            <person name="Mesny F."/>
            <person name="Miyauchi S."/>
            <person name="Thiergart T."/>
            <person name="Pickel B."/>
            <person name="Atanasova L."/>
            <person name="Karlsson M."/>
            <person name="Huettel B."/>
            <person name="Barry K.W."/>
            <person name="Haridas S."/>
            <person name="Chen C."/>
            <person name="Bauer D."/>
            <person name="Andreopoulos W."/>
            <person name="Pangilinan J."/>
            <person name="LaButti K."/>
            <person name="Riley R."/>
            <person name="Lipzen A."/>
            <person name="Clum A."/>
            <person name="Drula E."/>
            <person name="Henrissat B."/>
            <person name="Kohler A."/>
            <person name="Grigoriev I.V."/>
            <person name="Martin F.M."/>
            <person name="Hacquard S."/>
        </authorList>
    </citation>
    <scope>NUCLEOTIDE SEQUENCE [LARGE SCALE GENOMIC DNA]</scope>
    <source>
        <strain evidence="4 5">MPI-CAGE-CH-0241</strain>
    </source>
</reference>
<dbReference type="InterPro" id="IPR036291">
    <property type="entry name" value="NAD(P)-bd_dom_sf"/>
</dbReference>
<evidence type="ECO:0000313" key="5">
    <source>
        <dbReference type="Proteomes" id="UP000777438"/>
    </source>
</evidence>
<dbReference type="InterPro" id="IPR006140">
    <property type="entry name" value="D-isomer_DH_NAD-bd"/>
</dbReference>
<protein>
    <submittedName>
        <fullName evidence="4">2-hydroxyacid dehydrogenase</fullName>
    </submittedName>
</protein>
<dbReference type="PANTHER" id="PTHR43333">
    <property type="entry name" value="2-HACID_DH_C DOMAIN-CONTAINING PROTEIN"/>
    <property type="match status" value="1"/>
</dbReference>
<keyword evidence="1" id="KW-0560">Oxidoreductase</keyword>
<dbReference type="Pfam" id="PF02826">
    <property type="entry name" value="2-Hacid_dh_C"/>
    <property type="match status" value="1"/>
</dbReference>
<dbReference type="PROSITE" id="PS00065">
    <property type="entry name" value="D_2_HYDROXYACID_DH_1"/>
    <property type="match status" value="1"/>
</dbReference>
<keyword evidence="5" id="KW-1185">Reference proteome</keyword>
<evidence type="ECO:0000259" key="3">
    <source>
        <dbReference type="Pfam" id="PF02826"/>
    </source>
</evidence>
<evidence type="ECO:0000256" key="2">
    <source>
        <dbReference type="ARBA" id="ARBA00023027"/>
    </source>
</evidence>
<organism evidence="4 5">
    <name type="scientific">Thelonectria olida</name>
    <dbReference type="NCBI Taxonomy" id="1576542"/>
    <lineage>
        <taxon>Eukaryota</taxon>
        <taxon>Fungi</taxon>
        <taxon>Dikarya</taxon>
        <taxon>Ascomycota</taxon>
        <taxon>Pezizomycotina</taxon>
        <taxon>Sordariomycetes</taxon>
        <taxon>Hypocreomycetidae</taxon>
        <taxon>Hypocreales</taxon>
        <taxon>Nectriaceae</taxon>
        <taxon>Thelonectria</taxon>
    </lineage>
</organism>
<dbReference type="SUPFAM" id="SSF51735">
    <property type="entry name" value="NAD(P)-binding Rossmann-fold domains"/>
    <property type="match status" value="1"/>
</dbReference>
<dbReference type="GO" id="GO:0016491">
    <property type="term" value="F:oxidoreductase activity"/>
    <property type="evidence" value="ECO:0007669"/>
    <property type="project" value="UniProtKB-KW"/>
</dbReference>
<gene>
    <name evidence="4" type="ORF">B0T10DRAFT_584782</name>
</gene>
<dbReference type="PANTHER" id="PTHR43333:SF1">
    <property type="entry name" value="D-ISOMER SPECIFIC 2-HYDROXYACID DEHYDROGENASE NAD-BINDING DOMAIN-CONTAINING PROTEIN"/>
    <property type="match status" value="1"/>
</dbReference>
<dbReference type="Proteomes" id="UP000777438">
    <property type="component" value="Unassembled WGS sequence"/>
</dbReference>
<name>A0A9P9AGM1_9HYPO</name>
<evidence type="ECO:0000313" key="4">
    <source>
        <dbReference type="EMBL" id="KAH6876820.1"/>
    </source>
</evidence>
<dbReference type="EMBL" id="JAGPYM010000032">
    <property type="protein sequence ID" value="KAH6876820.1"/>
    <property type="molecule type" value="Genomic_DNA"/>
</dbReference>
<feature type="domain" description="D-isomer specific 2-hydroxyacid dehydrogenase NAD-binding" evidence="3">
    <location>
        <begin position="2"/>
        <end position="160"/>
    </location>
</feature>